<evidence type="ECO:0000313" key="1">
    <source>
        <dbReference type="EMBL" id="KKB96885.1"/>
    </source>
</evidence>
<dbReference type="Proteomes" id="UP000033358">
    <property type="component" value="Unassembled WGS sequence"/>
</dbReference>
<comment type="caution">
    <text evidence="1">The sequence shown here is derived from an EMBL/GenBank/DDBJ whole genome shotgun (WGS) entry which is preliminary data.</text>
</comment>
<dbReference type="AlphaFoldDB" id="A0A0F5MQ36"/>
<evidence type="ECO:0000313" key="2">
    <source>
        <dbReference type="Proteomes" id="UP000033358"/>
    </source>
</evidence>
<sequence>MSGIAKEVTNLITSITKNTITLIEDNTGITLAHMIGVGAATYPEFGFIILFGTSLACKDPDICSEKNHYDLANGYLLANSFNYAIDLCNKKELIFGIVVYGASNFINDHFTP</sequence>
<dbReference type="EMBL" id="JYHA01000006">
    <property type="protein sequence ID" value="KKB96885.1"/>
    <property type="molecule type" value="Genomic_DNA"/>
</dbReference>
<organism evidence="1 2">
    <name type="scientific">Candidatus Arcanibacter lacustris</name>
    <dbReference type="NCBI Taxonomy" id="1607817"/>
    <lineage>
        <taxon>Bacteria</taxon>
        <taxon>Pseudomonadati</taxon>
        <taxon>Pseudomonadota</taxon>
        <taxon>Alphaproteobacteria</taxon>
        <taxon>Rickettsiales</taxon>
        <taxon>Candidatus Arcanibacter</taxon>
    </lineage>
</organism>
<proteinExistence type="predicted"/>
<keyword evidence="2" id="KW-1185">Reference proteome</keyword>
<reference evidence="1 2" key="1">
    <citation type="submission" date="2015-02" db="EMBL/GenBank/DDBJ databases">
        <title>Single cell genomics of a rare environmental alphaproteobacterium provides unique insights into Rickettsiaceae evolution.</title>
        <authorList>
            <person name="Martijn J."/>
            <person name="Schulz F."/>
            <person name="Zaremba-Niedzwiedzka K."/>
            <person name="Viklund J."/>
            <person name="Stepanauskas R."/>
            <person name="Andersson S.G.E."/>
            <person name="Horn M."/>
            <person name="Guy L."/>
            <person name="Ettema T.J.G."/>
        </authorList>
    </citation>
    <scope>NUCLEOTIDE SEQUENCE [LARGE SCALE GENOMIC DNA]</scope>
    <source>
        <strain evidence="1 2">SCGC AAA041-L04</strain>
    </source>
</reference>
<name>A0A0F5MQ36_9RICK</name>
<gene>
    <name evidence="1" type="ORF">SZ25_00021</name>
</gene>
<protein>
    <submittedName>
        <fullName evidence="1">Uncharacterized protein</fullName>
    </submittedName>
</protein>
<accession>A0A0F5MQ36</accession>